<gene>
    <name evidence="7" type="ORF">GA0061101_14917</name>
</gene>
<comment type="cofactor">
    <cofactor evidence="1">
        <name>Mg(2+)</name>
        <dbReference type="ChEBI" id="CHEBI:18420"/>
    </cofactor>
</comment>
<dbReference type="CDD" id="cd04663">
    <property type="entry name" value="NUDIX_Hydrolase"/>
    <property type="match status" value="1"/>
</dbReference>
<dbReference type="GO" id="GO:0005737">
    <property type="term" value="C:cytoplasm"/>
    <property type="evidence" value="ECO:0007669"/>
    <property type="project" value="TreeGrafter"/>
</dbReference>
<sequence>MIEKALIYATSSRGLLVFDEPDFPEVPLQVPGGTVEVGEQVIDAARREFGEETGLVDRTGFRLLGDSHRPFERDWQLHNLHRTYFHLPLEENLPETWTHFETTPSGGGAPILFRFFWIDIALARARLDLGSGEMLDRLPLISRYDLSLAESADDQSAYHWLRRTVLFEARGRFDYIADEPEEIKEQNLSLLFKLDGQAIGTVRLDQKAEAKAIVRLVAIAPDVQRRGHGTALLERVERLALSRGIRELLVHSAPEAVGFYRKLGFSPFEIEAGNFESVQLHKVIP</sequence>
<dbReference type="InterPro" id="IPR000086">
    <property type="entry name" value="NUDIX_hydrolase_dom"/>
</dbReference>
<dbReference type="PROSITE" id="PS00893">
    <property type="entry name" value="NUDIX_BOX"/>
    <property type="match status" value="1"/>
</dbReference>
<dbReference type="PROSITE" id="PS51186">
    <property type="entry name" value="GNAT"/>
    <property type="match status" value="1"/>
</dbReference>
<proteinExistence type="predicted"/>
<dbReference type="PANTHER" id="PTHR43626">
    <property type="entry name" value="ACYL-COA N-ACYLTRANSFERASE"/>
    <property type="match status" value="1"/>
</dbReference>
<dbReference type="InterPro" id="IPR020084">
    <property type="entry name" value="NUDIX_hydrolase_CS"/>
</dbReference>
<dbReference type="InterPro" id="IPR015797">
    <property type="entry name" value="NUDIX_hydrolase-like_dom_sf"/>
</dbReference>
<evidence type="ECO:0000259" key="6">
    <source>
        <dbReference type="PROSITE" id="PS51462"/>
    </source>
</evidence>
<dbReference type="CDD" id="cd04301">
    <property type="entry name" value="NAT_SF"/>
    <property type="match status" value="1"/>
</dbReference>
<dbReference type="AlphaFoldDB" id="A0A1C3XJD8"/>
<dbReference type="GO" id="GO:0008080">
    <property type="term" value="F:N-acetyltransferase activity"/>
    <property type="evidence" value="ECO:0007669"/>
    <property type="project" value="InterPro"/>
</dbReference>
<dbReference type="EMBL" id="FMAF01000049">
    <property type="protein sequence ID" value="SCB52383.1"/>
    <property type="molecule type" value="Genomic_DNA"/>
</dbReference>
<organism evidence="7 8">
    <name type="scientific">Rhizobium lusitanum</name>
    <dbReference type="NCBI Taxonomy" id="293958"/>
    <lineage>
        <taxon>Bacteria</taxon>
        <taxon>Pseudomonadati</taxon>
        <taxon>Pseudomonadota</taxon>
        <taxon>Alphaproteobacteria</taxon>
        <taxon>Hyphomicrobiales</taxon>
        <taxon>Rhizobiaceae</taxon>
        <taxon>Rhizobium/Agrobacterium group</taxon>
        <taxon>Rhizobium</taxon>
    </lineage>
</organism>
<dbReference type="Pfam" id="PF00583">
    <property type="entry name" value="Acetyltransf_1"/>
    <property type="match status" value="1"/>
</dbReference>
<protein>
    <submittedName>
        <fullName evidence="7">NUDIX domain-containing protein</fullName>
    </submittedName>
</protein>
<keyword evidence="3" id="KW-0378">Hydrolase</keyword>
<evidence type="ECO:0000313" key="8">
    <source>
        <dbReference type="Proteomes" id="UP000199205"/>
    </source>
</evidence>
<keyword evidence="4" id="KW-0012">Acyltransferase</keyword>
<dbReference type="SUPFAM" id="SSF55729">
    <property type="entry name" value="Acyl-CoA N-acyltransferases (Nat)"/>
    <property type="match status" value="1"/>
</dbReference>
<evidence type="ECO:0000259" key="5">
    <source>
        <dbReference type="PROSITE" id="PS51186"/>
    </source>
</evidence>
<evidence type="ECO:0000256" key="2">
    <source>
        <dbReference type="ARBA" id="ARBA00022679"/>
    </source>
</evidence>
<evidence type="ECO:0000313" key="7">
    <source>
        <dbReference type="EMBL" id="SCB52383.1"/>
    </source>
</evidence>
<dbReference type="InterPro" id="IPR016181">
    <property type="entry name" value="Acyl_CoA_acyltransferase"/>
</dbReference>
<dbReference type="InterPro" id="IPR045039">
    <property type="entry name" value="NSI-like"/>
</dbReference>
<dbReference type="SUPFAM" id="SSF55811">
    <property type="entry name" value="Nudix"/>
    <property type="match status" value="1"/>
</dbReference>
<evidence type="ECO:0000256" key="3">
    <source>
        <dbReference type="ARBA" id="ARBA00022801"/>
    </source>
</evidence>
<dbReference type="InterPro" id="IPR000182">
    <property type="entry name" value="GNAT_dom"/>
</dbReference>
<dbReference type="Proteomes" id="UP000199205">
    <property type="component" value="Unassembled WGS sequence"/>
</dbReference>
<dbReference type="Gene3D" id="3.40.630.30">
    <property type="match status" value="1"/>
</dbReference>
<dbReference type="PANTHER" id="PTHR43626:SF4">
    <property type="entry name" value="GCN5-RELATED N-ACETYLTRANSFERASE 2, CHLOROPLASTIC"/>
    <property type="match status" value="1"/>
</dbReference>
<accession>A0A1C3XJD8</accession>
<name>A0A1C3XJD8_9HYPH</name>
<reference evidence="7 8" key="1">
    <citation type="submission" date="2016-08" db="EMBL/GenBank/DDBJ databases">
        <authorList>
            <person name="Seilhamer J.J."/>
        </authorList>
    </citation>
    <scope>NUCLEOTIDE SEQUENCE [LARGE SCALE GENOMIC DNA]</scope>
    <source>
        <strain evidence="7 8">P1-7</strain>
    </source>
</reference>
<dbReference type="Pfam" id="PF00293">
    <property type="entry name" value="NUDIX"/>
    <property type="match status" value="1"/>
</dbReference>
<evidence type="ECO:0000256" key="4">
    <source>
        <dbReference type="ARBA" id="ARBA00023315"/>
    </source>
</evidence>
<feature type="domain" description="N-acetyltransferase" evidence="5">
    <location>
        <begin position="144"/>
        <end position="285"/>
    </location>
</feature>
<dbReference type="GO" id="GO:0016787">
    <property type="term" value="F:hydrolase activity"/>
    <property type="evidence" value="ECO:0007669"/>
    <property type="project" value="UniProtKB-KW"/>
</dbReference>
<keyword evidence="2" id="KW-0808">Transferase</keyword>
<dbReference type="Gene3D" id="3.90.79.10">
    <property type="entry name" value="Nucleoside Triphosphate Pyrophosphohydrolase"/>
    <property type="match status" value="1"/>
</dbReference>
<evidence type="ECO:0000256" key="1">
    <source>
        <dbReference type="ARBA" id="ARBA00001946"/>
    </source>
</evidence>
<dbReference type="PROSITE" id="PS51462">
    <property type="entry name" value="NUDIX"/>
    <property type="match status" value="1"/>
</dbReference>
<feature type="domain" description="Nudix hydrolase" evidence="6">
    <location>
        <begin position="1"/>
        <end position="142"/>
    </location>
</feature>